<accession>A0ABT0BV14</accession>
<sequence length="368" mass="39891">MSAIIFYPEVEAFGGEERVLLGLSHALHVRGIAHRIVCYFDHVGLQRHADWQLDLVILNPNGGAWSKARALKAYLAGQSPLGQVLLFGIQAAVHAGLAGLTGYSVRVADTPSLQTLPRELGTLTRLKQQAQGWMFMRMAKRGFRRADGVIANANYLGVELRSLYGVKPATIYIGAKEALPAIRKPLHARMALGPHLLSVSRLEPNKRIDWLIEAFETVVRTRPDTRLVLDIAGAGAEAAMLQSKCTTLGLNKSVVFHGFVSEADLEKLYGNAAMFVMPAVQGFGLPALEALARETPVVMHRQSGASEIFENSAWVSVFDGGPEALAAAILDMLDRIESGSLAAEEAPRPPSEDDFGAEIARYCGWLGQ</sequence>
<feature type="domain" description="Glycosyl transferase family 1" evidence="2">
    <location>
        <begin position="196"/>
        <end position="334"/>
    </location>
</feature>
<dbReference type="InterPro" id="IPR001296">
    <property type="entry name" value="Glyco_trans_1"/>
</dbReference>
<keyword evidence="4" id="KW-1185">Reference proteome</keyword>
<evidence type="ECO:0000259" key="2">
    <source>
        <dbReference type="Pfam" id="PF00534"/>
    </source>
</evidence>
<dbReference type="SUPFAM" id="SSF53756">
    <property type="entry name" value="UDP-Glycosyltransferase/glycogen phosphorylase"/>
    <property type="match status" value="1"/>
</dbReference>
<comment type="caution">
    <text evidence="3">The sequence shown here is derived from an EMBL/GenBank/DDBJ whole genome shotgun (WGS) entry which is preliminary data.</text>
</comment>
<dbReference type="Pfam" id="PF00534">
    <property type="entry name" value="Glycos_transf_1"/>
    <property type="match status" value="1"/>
</dbReference>
<dbReference type="Proteomes" id="UP001202281">
    <property type="component" value="Unassembled WGS sequence"/>
</dbReference>
<evidence type="ECO:0000313" key="4">
    <source>
        <dbReference type="Proteomes" id="UP001202281"/>
    </source>
</evidence>
<dbReference type="CDD" id="cd03801">
    <property type="entry name" value="GT4_PimA-like"/>
    <property type="match status" value="1"/>
</dbReference>
<dbReference type="Gene3D" id="3.40.50.2000">
    <property type="entry name" value="Glycogen Phosphorylase B"/>
    <property type="match status" value="2"/>
</dbReference>
<dbReference type="PANTHER" id="PTHR46401:SF2">
    <property type="entry name" value="GLYCOSYLTRANSFERASE WBBK-RELATED"/>
    <property type="match status" value="1"/>
</dbReference>
<gene>
    <name evidence="3" type="ORF">MTR66_18095</name>
</gene>
<protein>
    <submittedName>
        <fullName evidence="3">Glycosyltransferase family 4 protein</fullName>
    </submittedName>
</protein>
<dbReference type="EMBL" id="JALHLG010000044">
    <property type="protein sequence ID" value="MCJ2188718.1"/>
    <property type="molecule type" value="Genomic_DNA"/>
</dbReference>
<organism evidence="3 4">
    <name type="scientific">Novosphingobium beihaiensis</name>
    <dbReference type="NCBI Taxonomy" id="2930389"/>
    <lineage>
        <taxon>Bacteria</taxon>
        <taxon>Pseudomonadati</taxon>
        <taxon>Pseudomonadota</taxon>
        <taxon>Alphaproteobacteria</taxon>
        <taxon>Sphingomonadales</taxon>
        <taxon>Sphingomonadaceae</taxon>
        <taxon>Novosphingobium</taxon>
    </lineage>
</organism>
<dbReference type="RefSeq" id="WP_243923606.1">
    <property type="nucleotide sequence ID" value="NZ_JALHLG010000044.1"/>
</dbReference>
<proteinExistence type="predicted"/>
<dbReference type="PANTHER" id="PTHR46401">
    <property type="entry name" value="GLYCOSYLTRANSFERASE WBBK-RELATED"/>
    <property type="match status" value="1"/>
</dbReference>
<keyword evidence="1" id="KW-0808">Transferase</keyword>
<reference evidence="3 4" key="1">
    <citation type="submission" date="2022-04" db="EMBL/GenBank/DDBJ databases">
        <title>Identification of a novel bacterium isolated from mangrove sediments.</title>
        <authorList>
            <person name="Pan X."/>
        </authorList>
    </citation>
    <scope>NUCLEOTIDE SEQUENCE [LARGE SCALE GENOMIC DNA]</scope>
    <source>
        <strain evidence="3 4">B2638</strain>
    </source>
</reference>
<evidence type="ECO:0000256" key="1">
    <source>
        <dbReference type="ARBA" id="ARBA00022679"/>
    </source>
</evidence>
<evidence type="ECO:0000313" key="3">
    <source>
        <dbReference type="EMBL" id="MCJ2188718.1"/>
    </source>
</evidence>
<name>A0ABT0BV14_9SPHN</name>